<evidence type="ECO:0000256" key="2">
    <source>
        <dbReference type="SAM" id="Phobius"/>
    </source>
</evidence>
<dbReference type="AlphaFoldDB" id="A0AAU8HUC6"/>
<protein>
    <recommendedName>
        <fullName evidence="3">Bacterial repeat domain-containing protein</fullName>
    </recommendedName>
</protein>
<keyword evidence="2" id="KW-0812">Transmembrane</keyword>
<dbReference type="InterPro" id="IPR044060">
    <property type="entry name" value="Bacterial_rp_domain"/>
</dbReference>
<feature type="transmembrane region" description="Helical" evidence="2">
    <location>
        <begin position="32"/>
        <end position="51"/>
    </location>
</feature>
<sequence>MKMGESKKDKNKAAPISEEHKEDKNNQSRYQFINIAALILVISAFLIISYYSSTHRINAQVSPEGSATITGTGRYKVGEGITIKAEPNEGYAFVKWTAEDKEQRVPRTRVFNLTVEDSQTYVAHFEKATYTYFVQKAPGSQERIKCFHGEEVILKPEQKEGYIFEKWTKSYWEDDNEFKEKEIFDETLKFIAKDYTNMNIRAHFINEELEKYFSKAQKAIDEQNWLKAAKYVEKAPNLAEHEVEPKLYELSSIITPELIDIIKQAIKEENWAKARQYLDAGMKMPTAFHHKQPFSISHLDALKKALKNDKVITKAQVKQGIEKAEHLRPAQAHQDILQKDPNQLYKWFKNLTLWSNKVEAIPTTIFKEEETDKEYINHYYVFEEQAIKKIDSALKQYHQEPTTVSIQAEELTLDEDTSAYVMNYVPNMFMGATILINDPKLIDIQVEDEFVIIDVELKEDISNNIRAGKYQIKYKIYRSEDGEFRVKEYSSSL</sequence>
<dbReference type="EMBL" id="CP159485">
    <property type="protein sequence ID" value="XCI28991.1"/>
    <property type="molecule type" value="Genomic_DNA"/>
</dbReference>
<evidence type="ECO:0000256" key="1">
    <source>
        <dbReference type="SAM" id="MobiDB-lite"/>
    </source>
</evidence>
<reference evidence="4" key="1">
    <citation type="journal article" date="2018" name="Antonie Van Leeuwenhoek">
        <title>Proteinivorax hydrogeniformans sp. nov., an anaerobic, haloalkaliphilic bacterium fermenting proteinaceous compounds with high hydrogen production.</title>
        <authorList>
            <person name="Boltyanskaya Y."/>
            <person name="Detkova E."/>
            <person name="Pimenov N."/>
            <person name="Kevbrin V."/>
        </authorList>
    </citation>
    <scope>NUCLEOTIDE SEQUENCE</scope>
    <source>
        <strain evidence="4">Z-710</strain>
    </source>
</reference>
<dbReference type="RefSeq" id="WP_353893541.1">
    <property type="nucleotide sequence ID" value="NZ_CP159485.1"/>
</dbReference>
<proteinExistence type="predicted"/>
<keyword evidence="2" id="KW-1133">Transmembrane helix</keyword>
<feature type="region of interest" description="Disordered" evidence="1">
    <location>
        <begin position="1"/>
        <end position="23"/>
    </location>
</feature>
<reference evidence="4" key="2">
    <citation type="submission" date="2024-06" db="EMBL/GenBank/DDBJ databases">
        <authorList>
            <person name="Petrova K.O."/>
            <person name="Toshchakov S.V."/>
            <person name="Boltjanskaja Y.V."/>
            <person name="Kevbrin V.V."/>
        </authorList>
    </citation>
    <scope>NUCLEOTIDE SEQUENCE</scope>
    <source>
        <strain evidence="4">Z-710</strain>
    </source>
</reference>
<accession>A0AAU8HUC6</accession>
<feature type="domain" description="Bacterial repeat" evidence="3">
    <location>
        <begin position="58"/>
        <end position="128"/>
    </location>
</feature>
<gene>
    <name evidence="4" type="ORF">PRVXH_000287</name>
</gene>
<evidence type="ECO:0000313" key="4">
    <source>
        <dbReference type="EMBL" id="XCI28991.1"/>
    </source>
</evidence>
<name>A0AAU8HUC6_9FIRM</name>
<dbReference type="Pfam" id="PF18998">
    <property type="entry name" value="Flg_new_2"/>
    <property type="match status" value="1"/>
</dbReference>
<keyword evidence="2" id="KW-0472">Membrane</keyword>
<evidence type="ECO:0000259" key="3">
    <source>
        <dbReference type="Pfam" id="PF18998"/>
    </source>
</evidence>
<organism evidence="4">
    <name type="scientific">Proteinivorax hydrogeniformans</name>
    <dbReference type="NCBI Taxonomy" id="1826727"/>
    <lineage>
        <taxon>Bacteria</taxon>
        <taxon>Bacillati</taxon>
        <taxon>Bacillota</taxon>
        <taxon>Clostridia</taxon>
        <taxon>Eubacteriales</taxon>
        <taxon>Proteinivoracaceae</taxon>
        <taxon>Proteinivorax</taxon>
    </lineage>
</organism>